<dbReference type="Gramene" id="KQL07116">
    <property type="protein sequence ID" value="KQL07116"/>
    <property type="gene ID" value="SETIT_005262mg"/>
</dbReference>
<reference evidence="1" key="2">
    <citation type="submission" date="2018-08" db="UniProtKB">
        <authorList>
            <consortium name="EnsemblPlants"/>
        </authorList>
    </citation>
    <scope>IDENTIFICATION</scope>
    <source>
        <strain evidence="1">Yugu1</strain>
    </source>
</reference>
<reference evidence="2" key="1">
    <citation type="journal article" date="2012" name="Nat. Biotechnol.">
        <title>Reference genome sequence of the model plant Setaria.</title>
        <authorList>
            <person name="Bennetzen J.L."/>
            <person name="Schmutz J."/>
            <person name="Wang H."/>
            <person name="Percifield R."/>
            <person name="Hawkins J."/>
            <person name="Pontaroli A.C."/>
            <person name="Estep M."/>
            <person name="Feng L."/>
            <person name="Vaughn J.N."/>
            <person name="Grimwood J."/>
            <person name="Jenkins J."/>
            <person name="Barry K."/>
            <person name="Lindquist E."/>
            <person name="Hellsten U."/>
            <person name="Deshpande S."/>
            <person name="Wang X."/>
            <person name="Wu X."/>
            <person name="Mitros T."/>
            <person name="Triplett J."/>
            <person name="Yang X."/>
            <person name="Ye C.Y."/>
            <person name="Mauro-Herrera M."/>
            <person name="Wang L."/>
            <person name="Li P."/>
            <person name="Sharma M."/>
            <person name="Sharma R."/>
            <person name="Ronald P.C."/>
            <person name="Panaud O."/>
            <person name="Kellogg E.A."/>
            <person name="Brutnell T.P."/>
            <person name="Doust A.N."/>
            <person name="Tuskan G.A."/>
            <person name="Rokhsar D."/>
            <person name="Devos K.M."/>
        </authorList>
    </citation>
    <scope>NUCLEOTIDE SEQUENCE [LARGE SCALE GENOMIC DNA]</scope>
    <source>
        <strain evidence="2">cv. Yugu1</strain>
    </source>
</reference>
<dbReference type="HOGENOM" id="CLU_3336491_0_0_1"/>
<sequence>MHLQFQRTIRMGPNSQLHQIGSTSVGKLNVIRFHHMLL</sequence>
<dbReference type="EnsemblPlants" id="KQL07116">
    <property type="protein sequence ID" value="KQL07116"/>
    <property type="gene ID" value="SETIT_005262mg"/>
</dbReference>
<dbReference type="EMBL" id="AGNK02003319">
    <property type="status" value="NOT_ANNOTATED_CDS"/>
    <property type="molecule type" value="Genomic_DNA"/>
</dbReference>
<accession>K3XTK5</accession>
<evidence type="ECO:0000313" key="1">
    <source>
        <dbReference type="EnsemblPlants" id="KQL07116"/>
    </source>
</evidence>
<dbReference type="AlphaFoldDB" id="K3XTK5"/>
<evidence type="ECO:0000313" key="2">
    <source>
        <dbReference type="Proteomes" id="UP000004995"/>
    </source>
</evidence>
<name>K3XTK5_SETIT</name>
<protein>
    <submittedName>
        <fullName evidence="1">Uncharacterized protein</fullName>
    </submittedName>
</protein>
<proteinExistence type="predicted"/>
<keyword evidence="2" id="KW-1185">Reference proteome</keyword>
<dbReference type="Proteomes" id="UP000004995">
    <property type="component" value="Unassembled WGS sequence"/>
</dbReference>
<dbReference type="InParanoid" id="K3XTK5"/>
<organism evidence="1 2">
    <name type="scientific">Setaria italica</name>
    <name type="common">Foxtail millet</name>
    <name type="synonym">Panicum italicum</name>
    <dbReference type="NCBI Taxonomy" id="4555"/>
    <lineage>
        <taxon>Eukaryota</taxon>
        <taxon>Viridiplantae</taxon>
        <taxon>Streptophyta</taxon>
        <taxon>Embryophyta</taxon>
        <taxon>Tracheophyta</taxon>
        <taxon>Spermatophyta</taxon>
        <taxon>Magnoliopsida</taxon>
        <taxon>Liliopsida</taxon>
        <taxon>Poales</taxon>
        <taxon>Poaceae</taxon>
        <taxon>PACMAD clade</taxon>
        <taxon>Panicoideae</taxon>
        <taxon>Panicodae</taxon>
        <taxon>Paniceae</taxon>
        <taxon>Cenchrinae</taxon>
        <taxon>Setaria</taxon>
    </lineage>
</organism>